<dbReference type="InterPro" id="IPR029045">
    <property type="entry name" value="ClpP/crotonase-like_dom_sf"/>
</dbReference>
<evidence type="ECO:0000256" key="1">
    <source>
        <dbReference type="SAM" id="SignalP"/>
    </source>
</evidence>
<proteinExistence type="predicted"/>
<evidence type="ECO:0000313" key="3">
    <source>
        <dbReference type="EMBL" id="PFG35078.1"/>
    </source>
</evidence>
<evidence type="ECO:0000259" key="2">
    <source>
        <dbReference type="Pfam" id="PF03572"/>
    </source>
</evidence>
<dbReference type="SUPFAM" id="SSF52096">
    <property type="entry name" value="ClpP/crotonase"/>
    <property type="match status" value="1"/>
</dbReference>
<organism evidence="3 4">
    <name type="scientific">Sanguibacter antarcticus</name>
    <dbReference type="NCBI Taxonomy" id="372484"/>
    <lineage>
        <taxon>Bacteria</taxon>
        <taxon>Bacillati</taxon>
        <taxon>Actinomycetota</taxon>
        <taxon>Actinomycetes</taxon>
        <taxon>Micrococcales</taxon>
        <taxon>Sanguibacteraceae</taxon>
        <taxon>Sanguibacter</taxon>
    </lineage>
</organism>
<keyword evidence="1" id="KW-0732">Signal</keyword>
<dbReference type="GO" id="GO:0006508">
    <property type="term" value="P:proteolysis"/>
    <property type="evidence" value="ECO:0007669"/>
    <property type="project" value="InterPro"/>
</dbReference>
<feature type="signal peptide" evidence="1">
    <location>
        <begin position="1"/>
        <end position="19"/>
    </location>
</feature>
<dbReference type="Gene3D" id="3.90.226.10">
    <property type="entry name" value="2-enoyl-CoA Hydratase, Chain A, domain 1"/>
    <property type="match status" value="1"/>
</dbReference>
<dbReference type="Pfam" id="PF03572">
    <property type="entry name" value="Peptidase_S41"/>
    <property type="match status" value="1"/>
</dbReference>
<protein>
    <submittedName>
        <fullName evidence="3">Peptidase S41-like protein</fullName>
    </submittedName>
</protein>
<comment type="caution">
    <text evidence="3">The sequence shown here is derived from an EMBL/GenBank/DDBJ whole genome shotgun (WGS) entry which is preliminary data.</text>
</comment>
<accession>A0A2A9E7Z6</accession>
<dbReference type="PROSITE" id="PS51257">
    <property type="entry name" value="PROKAR_LIPOPROTEIN"/>
    <property type="match status" value="1"/>
</dbReference>
<dbReference type="EMBL" id="PDJG01000001">
    <property type="protein sequence ID" value="PFG35078.1"/>
    <property type="molecule type" value="Genomic_DNA"/>
</dbReference>
<dbReference type="GO" id="GO:0008236">
    <property type="term" value="F:serine-type peptidase activity"/>
    <property type="evidence" value="ECO:0007669"/>
    <property type="project" value="InterPro"/>
</dbReference>
<dbReference type="RefSeq" id="WP_098456015.1">
    <property type="nucleotide sequence ID" value="NZ_PDJG01000001.1"/>
</dbReference>
<evidence type="ECO:0000313" key="4">
    <source>
        <dbReference type="Proteomes" id="UP000225548"/>
    </source>
</evidence>
<name>A0A2A9E7Z6_9MICO</name>
<dbReference type="InterPro" id="IPR005151">
    <property type="entry name" value="Tail-specific_protease"/>
</dbReference>
<reference evidence="3 4" key="1">
    <citation type="submission" date="2017-10" db="EMBL/GenBank/DDBJ databases">
        <title>Sequencing the genomes of 1000 actinobacteria strains.</title>
        <authorList>
            <person name="Klenk H.-P."/>
        </authorList>
    </citation>
    <scope>NUCLEOTIDE SEQUENCE [LARGE SCALE GENOMIC DNA]</scope>
    <source>
        <strain evidence="3 4">DSM 18966</strain>
    </source>
</reference>
<sequence>MRRSVCFMLAVMAVAPGLAGCAGGDVTPEDVTPPDITAKISSQEYLAEALQLLDDGILAGSGDWTAARADAIARVTAETSLDDVHAMLDDLATVAGGLHSRFRTPDEVRSWEKDALGTDGPEVPSVERDGDVAVLTLPSFPIDDPALVEAYVDASVAAIRPFADADLCGWVVDVSLNTGGNGDAMIVAASPLLSDGLVLGLEEPDGTVRELAVDGNTVLGDGDVLVGGSGSPIKIRTPSIVVRHSLMTASAGEAVVVAFYGEPSARTFGSRTRGFTTGNTYTELADGAGLTVTTGAFQDRLGNTYDGKLAPGVEGPGASVAADLASTESDWLRARC</sequence>
<dbReference type="AlphaFoldDB" id="A0A2A9E7Z6"/>
<dbReference type="OrthoDB" id="7314861at2"/>
<feature type="chain" id="PRO_5039280126" evidence="1">
    <location>
        <begin position="20"/>
        <end position="336"/>
    </location>
</feature>
<dbReference type="Proteomes" id="UP000225548">
    <property type="component" value="Unassembled WGS sequence"/>
</dbReference>
<feature type="domain" description="Tail specific protease" evidence="2">
    <location>
        <begin position="132"/>
        <end position="308"/>
    </location>
</feature>
<gene>
    <name evidence="3" type="ORF">ATL42_3011</name>
</gene>
<keyword evidence="4" id="KW-1185">Reference proteome</keyword>